<keyword evidence="2" id="KW-0472">Membrane</keyword>
<evidence type="ECO:0000313" key="3">
    <source>
        <dbReference type="EMBL" id="BAV87512.1"/>
    </source>
</evidence>
<feature type="transmembrane region" description="Helical" evidence="2">
    <location>
        <begin position="139"/>
        <end position="161"/>
    </location>
</feature>
<evidence type="ECO:0000313" key="4">
    <source>
        <dbReference type="Proteomes" id="UP000250241"/>
    </source>
</evidence>
<feature type="region of interest" description="Disordered" evidence="1">
    <location>
        <begin position="1"/>
        <end position="101"/>
    </location>
</feature>
<reference evidence="3 4" key="1">
    <citation type="submission" date="2016-10" db="EMBL/GenBank/DDBJ databases">
        <title>Genome sequence of Rothia aeria strain JCM11412.</title>
        <authorList>
            <person name="Nambu T."/>
        </authorList>
    </citation>
    <scope>NUCLEOTIDE SEQUENCE [LARGE SCALE GENOMIC DNA]</scope>
    <source>
        <strain evidence="3 4">JCM 11412</strain>
    </source>
</reference>
<evidence type="ECO:0000256" key="2">
    <source>
        <dbReference type="SAM" id="Phobius"/>
    </source>
</evidence>
<organism evidence="3 4">
    <name type="scientific">Rothia aeria</name>
    <dbReference type="NCBI Taxonomy" id="172042"/>
    <lineage>
        <taxon>Bacteria</taxon>
        <taxon>Bacillati</taxon>
        <taxon>Actinomycetota</taxon>
        <taxon>Actinomycetes</taxon>
        <taxon>Micrococcales</taxon>
        <taxon>Micrococcaceae</taxon>
        <taxon>Rothia</taxon>
    </lineage>
</organism>
<feature type="transmembrane region" description="Helical" evidence="2">
    <location>
        <begin position="193"/>
        <end position="218"/>
    </location>
</feature>
<evidence type="ECO:0000256" key="1">
    <source>
        <dbReference type="SAM" id="MobiDB-lite"/>
    </source>
</evidence>
<feature type="transmembrane region" description="Helical" evidence="2">
    <location>
        <begin position="305"/>
        <end position="328"/>
    </location>
</feature>
<sequence length="340" mass="37764">MMSDNLPQQPGHNGYDQQDHTQPYGISQQQGQQNTPYQQNQYQQNPQQGMQQGYGQQGQQNVPYQQNQYQQNPQQGYGQQQQQYMPPQNQQDQYQQNQQSQAPAAPNHFALAFKGCGGFPRYFKSNPTGAHDRMQQHPLWGWLIACTLQSVVGALFVMAFLNTYAGQIFRVVFVVTKDTAKYTSGAYTAAEGFLLFLIFLIVIFGVLVLRGVGLMLTARIGKSQMGFNSAMDIVGTAVLPQIPAFLVLFFLSFLLPHASTMTDTYAASQRPILVMMIVFAVFSVIVGESLLYLGQAKVANTEKSVFFMYVVLSTAFVLAGILVLYFGFSVLAPNPSSSAH</sequence>
<feature type="transmembrane region" description="Helical" evidence="2">
    <location>
        <begin position="272"/>
        <end position="293"/>
    </location>
</feature>
<evidence type="ECO:0008006" key="5">
    <source>
        <dbReference type="Google" id="ProtNLM"/>
    </source>
</evidence>
<feature type="compositionally biased region" description="Polar residues" evidence="1">
    <location>
        <begin position="1"/>
        <end position="11"/>
    </location>
</feature>
<dbReference type="KEGG" id="raj:RA11412_1213"/>
<feature type="compositionally biased region" description="Low complexity" evidence="1">
    <location>
        <begin position="28"/>
        <end position="101"/>
    </location>
</feature>
<name>A0A2Z5QYI1_9MICC</name>
<accession>A0A2Z5QYI1</accession>
<feature type="transmembrane region" description="Helical" evidence="2">
    <location>
        <begin position="230"/>
        <end position="252"/>
    </location>
</feature>
<protein>
    <recommendedName>
        <fullName evidence="5">Yip1 domain-containing protein</fullName>
    </recommendedName>
</protein>
<keyword evidence="2" id="KW-1133">Transmembrane helix</keyword>
<proteinExistence type="predicted"/>
<keyword evidence="4" id="KW-1185">Reference proteome</keyword>
<dbReference type="EMBL" id="AP017895">
    <property type="protein sequence ID" value="BAV87512.1"/>
    <property type="molecule type" value="Genomic_DNA"/>
</dbReference>
<dbReference type="Proteomes" id="UP000250241">
    <property type="component" value="Chromosome"/>
</dbReference>
<keyword evidence="2" id="KW-0812">Transmembrane</keyword>
<dbReference type="AlphaFoldDB" id="A0A2Z5QYI1"/>
<gene>
    <name evidence="3" type="ORF">RA11412_1213</name>
</gene>